<dbReference type="InterPro" id="IPR038695">
    <property type="entry name" value="Saro_0823-like_sf"/>
</dbReference>
<keyword evidence="1" id="KW-1133">Transmembrane helix</keyword>
<name>A0A0S4KN36_9BACT</name>
<dbReference type="STRING" id="1715989.NITINOP_0792"/>
<dbReference type="OrthoDB" id="9789274at2"/>
<evidence type="ECO:0000313" key="2">
    <source>
        <dbReference type="EMBL" id="CUQ65767.1"/>
    </source>
</evidence>
<dbReference type="PANTHER" id="PTHR37953:SF1">
    <property type="entry name" value="UPF0127 PROTEIN MJ1496"/>
    <property type="match status" value="1"/>
</dbReference>
<dbReference type="Proteomes" id="UP000066284">
    <property type="component" value="Chromosome 1"/>
</dbReference>
<dbReference type="InterPro" id="IPR003795">
    <property type="entry name" value="DUF192"/>
</dbReference>
<evidence type="ECO:0000313" key="3">
    <source>
        <dbReference type="Proteomes" id="UP000066284"/>
    </source>
</evidence>
<dbReference type="Gene3D" id="2.60.120.1140">
    <property type="entry name" value="Protein of unknown function DUF192"/>
    <property type="match status" value="1"/>
</dbReference>
<dbReference type="EMBL" id="LN885086">
    <property type="protein sequence ID" value="CUQ65767.1"/>
    <property type="molecule type" value="Genomic_DNA"/>
</dbReference>
<dbReference type="Pfam" id="PF02643">
    <property type="entry name" value="DUF192"/>
    <property type="match status" value="1"/>
</dbReference>
<protein>
    <recommendedName>
        <fullName evidence="4">DUF192 domain-containing protein</fullName>
    </recommendedName>
</protein>
<organism evidence="2 3">
    <name type="scientific">Candidatus Nitrospira inopinata</name>
    <dbReference type="NCBI Taxonomy" id="1715989"/>
    <lineage>
        <taxon>Bacteria</taxon>
        <taxon>Pseudomonadati</taxon>
        <taxon>Nitrospirota</taxon>
        <taxon>Nitrospiria</taxon>
        <taxon>Nitrospirales</taxon>
        <taxon>Nitrospiraceae</taxon>
        <taxon>Nitrospira</taxon>
    </lineage>
</organism>
<dbReference type="AlphaFoldDB" id="A0A0S4KN36"/>
<keyword evidence="3" id="KW-1185">Reference proteome</keyword>
<dbReference type="PANTHER" id="PTHR37953">
    <property type="entry name" value="UPF0127 PROTEIN MJ1496"/>
    <property type="match status" value="1"/>
</dbReference>
<evidence type="ECO:0008006" key="4">
    <source>
        <dbReference type="Google" id="ProtNLM"/>
    </source>
</evidence>
<gene>
    <name evidence="2" type="ORF">NITINOP_0792</name>
</gene>
<dbReference type="KEGG" id="nio:NITINOP_0792"/>
<keyword evidence="1" id="KW-0472">Membrane</keyword>
<keyword evidence="1" id="KW-0812">Transmembrane</keyword>
<sequence length="168" mass="18693">MTQAKGASSAGSQGQSKNRIVMMVLLAVLMMSLSVFIGEKKESSVIVVRFPSGVELEAEVADTPEKLLFGLAFRDELPPNGGMLYIFEENGLHRVRTKEYRFPVDILWVDESRHVVYMLEHAEPCSQDPCPLYGPPPAAARYVIQAESGFLKRAGVAQNDELKYSLRM</sequence>
<evidence type="ECO:0000256" key="1">
    <source>
        <dbReference type="SAM" id="Phobius"/>
    </source>
</evidence>
<feature type="transmembrane region" description="Helical" evidence="1">
    <location>
        <begin position="20"/>
        <end position="38"/>
    </location>
</feature>
<proteinExistence type="predicted"/>
<reference evidence="3" key="1">
    <citation type="submission" date="2015-09" db="EMBL/GenBank/DDBJ databases">
        <authorList>
            <person name="Daims H."/>
        </authorList>
    </citation>
    <scope>NUCLEOTIDE SEQUENCE [LARGE SCALE GENOMIC DNA]</scope>
</reference>
<dbReference type="RefSeq" id="WP_062483356.1">
    <property type="nucleotide sequence ID" value="NZ_LN885086.1"/>
</dbReference>
<accession>A0A0S4KN36</accession>